<feature type="transmembrane region" description="Helical" evidence="1">
    <location>
        <begin position="135"/>
        <end position="159"/>
    </location>
</feature>
<feature type="transmembrane region" description="Helical" evidence="1">
    <location>
        <begin position="192"/>
        <end position="217"/>
    </location>
</feature>
<sequence>MEGLLGGFATVFQPATLMYCFIGVFLGTIVGILPGLGPLTTIALLLPITYKMDVTSAIIMLSGIYYGVAYGGTITSVLMRIPGEASSVVTCLDGYEMARKGRAGAALGIAAIGSFVAGTIGVVAVSYLSPPLSRWVLAFGPAEYAMVMLAGLSLVTYFSSGSRLKALLMAGFGLLLGAVGSDPLAAAPRLTFGIFHLTGGIDLAPLAIGLFGISEVLSMVLRKKEKMQVLAPPSSLLGFMPNREEARRSVGPVARGTVLGFIVGLIPGGGAVLATFLSYAVEKKLSKHPEQFGKGAVEGLAGPESANNSGTAGAFVPLLCMGVPANAITALLLGAFMIHGVAPGPTIMERQPELFWGVIASMYVGNVMLLILNLPLVGLFVKILDVPRAWLAPIILTVCLIGVYSTNSAAMDVLLAVMFGVIGYILRRYGYDLGIVILAYVLGVIFERSVRQALAISDGDLGIFVSSPLTITFAVITAVLVGLAFVPRKRAPGPADAAIAVAEVSQVK</sequence>
<reference evidence="3 4" key="1">
    <citation type="submission" date="2019-03" db="EMBL/GenBank/DDBJ databases">
        <title>Genomic Encyclopedia of Type Strains, Phase IV (KMG-IV): sequencing the most valuable type-strain genomes for metagenomic binning, comparative biology and taxonomic classification.</title>
        <authorList>
            <person name="Goeker M."/>
        </authorList>
    </citation>
    <scope>NUCLEOTIDE SEQUENCE [LARGE SCALE GENOMIC DNA]</scope>
    <source>
        <strain evidence="3 4">DSM 22958</strain>
    </source>
</reference>
<dbReference type="InterPro" id="IPR002823">
    <property type="entry name" value="DUF112_TM"/>
</dbReference>
<feature type="transmembrane region" description="Helical" evidence="1">
    <location>
        <begin position="257"/>
        <end position="281"/>
    </location>
</feature>
<dbReference type="PANTHER" id="PTHR35342:SF5">
    <property type="entry name" value="TRICARBOXYLIC TRANSPORT PROTEIN"/>
    <property type="match status" value="1"/>
</dbReference>
<proteinExistence type="predicted"/>
<feature type="transmembrane region" description="Helical" evidence="1">
    <location>
        <begin position="389"/>
        <end position="422"/>
    </location>
</feature>
<feature type="transmembrane region" description="Helical" evidence="1">
    <location>
        <begin position="429"/>
        <end position="446"/>
    </location>
</feature>
<accession>A0A4R2GQC1</accession>
<feature type="transmembrane region" description="Helical" evidence="1">
    <location>
        <begin position="461"/>
        <end position="486"/>
    </location>
</feature>
<comment type="caution">
    <text evidence="3">The sequence shown here is derived from an EMBL/GenBank/DDBJ whole genome shotgun (WGS) entry which is preliminary data.</text>
</comment>
<dbReference type="EMBL" id="SLWL01000012">
    <property type="protein sequence ID" value="TCO11532.1"/>
    <property type="molecule type" value="Genomic_DNA"/>
</dbReference>
<keyword evidence="4" id="KW-1185">Reference proteome</keyword>
<evidence type="ECO:0000256" key="1">
    <source>
        <dbReference type="SAM" id="Phobius"/>
    </source>
</evidence>
<feature type="transmembrane region" description="Helical" evidence="1">
    <location>
        <begin position="166"/>
        <end position="186"/>
    </location>
</feature>
<keyword evidence="1" id="KW-0472">Membrane</keyword>
<evidence type="ECO:0000313" key="3">
    <source>
        <dbReference type="EMBL" id="TCO11532.1"/>
    </source>
</evidence>
<keyword evidence="1" id="KW-1133">Transmembrane helix</keyword>
<dbReference type="Pfam" id="PF01970">
    <property type="entry name" value="TctA"/>
    <property type="match status" value="1"/>
</dbReference>
<feature type="transmembrane region" description="Helical" evidence="1">
    <location>
        <begin position="314"/>
        <end position="342"/>
    </location>
</feature>
<dbReference type="Proteomes" id="UP000294881">
    <property type="component" value="Unassembled WGS sequence"/>
</dbReference>
<gene>
    <name evidence="3" type="ORF">EV666_112120</name>
</gene>
<dbReference type="OrthoDB" id="7912266at2"/>
<organism evidence="3 4">
    <name type="scientific">Camelimonas lactis</name>
    <dbReference type="NCBI Taxonomy" id="659006"/>
    <lineage>
        <taxon>Bacteria</taxon>
        <taxon>Pseudomonadati</taxon>
        <taxon>Pseudomonadota</taxon>
        <taxon>Alphaproteobacteria</taxon>
        <taxon>Hyphomicrobiales</taxon>
        <taxon>Chelatococcaceae</taxon>
        <taxon>Camelimonas</taxon>
    </lineage>
</organism>
<dbReference type="PANTHER" id="PTHR35342">
    <property type="entry name" value="TRICARBOXYLIC TRANSPORT PROTEIN"/>
    <property type="match status" value="1"/>
</dbReference>
<dbReference type="AlphaFoldDB" id="A0A4R2GQC1"/>
<keyword evidence="1" id="KW-0812">Transmembrane</keyword>
<feature type="transmembrane region" description="Helical" evidence="1">
    <location>
        <begin position="16"/>
        <end position="37"/>
    </location>
</feature>
<feature type="transmembrane region" description="Helical" evidence="1">
    <location>
        <begin position="105"/>
        <end position="129"/>
    </location>
</feature>
<feature type="transmembrane region" description="Helical" evidence="1">
    <location>
        <begin position="354"/>
        <end position="377"/>
    </location>
</feature>
<name>A0A4R2GQC1_9HYPH</name>
<feature type="domain" description="DUF112" evidence="2">
    <location>
        <begin position="17"/>
        <end position="438"/>
    </location>
</feature>
<feature type="transmembrane region" description="Helical" evidence="1">
    <location>
        <begin position="57"/>
        <end position="78"/>
    </location>
</feature>
<dbReference type="RefSeq" id="WP_132009048.1">
    <property type="nucleotide sequence ID" value="NZ_JBHUNN010000002.1"/>
</dbReference>
<evidence type="ECO:0000313" key="4">
    <source>
        <dbReference type="Proteomes" id="UP000294881"/>
    </source>
</evidence>
<evidence type="ECO:0000259" key="2">
    <source>
        <dbReference type="Pfam" id="PF01970"/>
    </source>
</evidence>
<protein>
    <submittedName>
        <fullName evidence="3">Putative tricarboxylic transport membrane protein</fullName>
    </submittedName>
</protein>